<dbReference type="GeneID" id="98296393"/>
<gene>
    <name evidence="1" type="ORF">BAQU_1739</name>
</gene>
<dbReference type="AlphaFoldDB" id="A0A261G3H3"/>
<evidence type="ECO:0000313" key="2">
    <source>
        <dbReference type="Proteomes" id="UP000216451"/>
    </source>
</evidence>
<accession>A0A261G3H3</accession>
<sequence length="253" mass="27743">MRFSLGKLAPREAKLKLSTYLKHPLPAPPAEANTEALPIWDANMFGNDTVGDCAIAGPAHETLFWEKHNGNAVANITTENVLQMYADVTGYDPKDPDSDQGSVVADVVAYRRTHGLVDADGKKHTIAVGLGLSLTRDSVKQVINLFDACGLGIQVPSSLMDQTNNAQSEGTLPTWTVVDDSPIEGGHYVAALAYDKDYVYVNSWGMVCRMSWQFFDQYADEAWAYLSQEDLNGQGISPDGFDLRQLQEDIKNL</sequence>
<reference evidence="1 2" key="1">
    <citation type="journal article" date="2017" name="BMC Genomics">
        <title>Comparative genomic and phylogenomic analyses of the Bifidobacteriaceae family.</title>
        <authorList>
            <person name="Lugli G.A."/>
            <person name="Milani C."/>
            <person name="Turroni F."/>
            <person name="Duranti S."/>
            <person name="Mancabelli L."/>
            <person name="Mangifesta M."/>
            <person name="Ferrario C."/>
            <person name="Modesto M."/>
            <person name="Mattarelli P."/>
            <person name="Jiri K."/>
            <person name="van Sinderen D."/>
            <person name="Ventura M."/>
        </authorList>
    </citation>
    <scope>NUCLEOTIDE SEQUENCE [LARGE SCALE GENOMIC DNA]</scope>
    <source>
        <strain evidence="1 2">LMG 28769</strain>
    </source>
</reference>
<proteinExistence type="predicted"/>
<evidence type="ECO:0000313" key="1">
    <source>
        <dbReference type="EMBL" id="OZG65556.1"/>
    </source>
</evidence>
<dbReference type="EMBL" id="MWXA01000008">
    <property type="protein sequence ID" value="OZG65556.1"/>
    <property type="molecule type" value="Genomic_DNA"/>
</dbReference>
<protein>
    <recommendedName>
        <fullName evidence="3">Peptidase C39-like domain-containing protein</fullName>
    </recommendedName>
</protein>
<dbReference type="Gene3D" id="3.90.70.10">
    <property type="entry name" value="Cysteine proteinases"/>
    <property type="match status" value="1"/>
</dbReference>
<comment type="caution">
    <text evidence="1">The sequence shown here is derived from an EMBL/GenBank/DDBJ whole genome shotgun (WGS) entry which is preliminary data.</text>
</comment>
<organism evidence="1 2">
    <name type="scientific">Bifidobacterium aquikefiri</name>
    <dbReference type="NCBI Taxonomy" id="1653207"/>
    <lineage>
        <taxon>Bacteria</taxon>
        <taxon>Bacillati</taxon>
        <taxon>Actinomycetota</taxon>
        <taxon>Actinomycetes</taxon>
        <taxon>Bifidobacteriales</taxon>
        <taxon>Bifidobacteriaceae</taxon>
        <taxon>Bifidobacterium</taxon>
    </lineage>
</organism>
<dbReference type="OrthoDB" id="4547474at2"/>
<keyword evidence="2" id="KW-1185">Reference proteome</keyword>
<dbReference type="Proteomes" id="UP000216451">
    <property type="component" value="Unassembled WGS sequence"/>
</dbReference>
<dbReference type="RefSeq" id="WP_094694798.1">
    <property type="nucleotide sequence ID" value="NZ_JBDNSV010000003.1"/>
</dbReference>
<evidence type="ECO:0008006" key="3">
    <source>
        <dbReference type="Google" id="ProtNLM"/>
    </source>
</evidence>
<name>A0A261G3H3_9BIFI</name>